<name>A0A8X6UEA8_NEPPI</name>
<dbReference type="Proteomes" id="UP000887013">
    <property type="component" value="Unassembled WGS sequence"/>
</dbReference>
<keyword evidence="2" id="KW-1185">Reference proteome</keyword>
<gene>
    <name evidence="1" type="ORF">NPIL_447281</name>
</gene>
<reference evidence="1" key="1">
    <citation type="submission" date="2020-08" db="EMBL/GenBank/DDBJ databases">
        <title>Multicomponent nature underlies the extraordinary mechanical properties of spider dragline silk.</title>
        <authorList>
            <person name="Kono N."/>
            <person name="Nakamura H."/>
            <person name="Mori M."/>
            <person name="Yoshida Y."/>
            <person name="Ohtoshi R."/>
            <person name="Malay A.D."/>
            <person name="Moran D.A.P."/>
            <person name="Tomita M."/>
            <person name="Numata K."/>
            <person name="Arakawa K."/>
        </authorList>
    </citation>
    <scope>NUCLEOTIDE SEQUENCE</scope>
</reference>
<organism evidence="1 2">
    <name type="scientific">Nephila pilipes</name>
    <name type="common">Giant wood spider</name>
    <name type="synonym">Nephila maculata</name>
    <dbReference type="NCBI Taxonomy" id="299642"/>
    <lineage>
        <taxon>Eukaryota</taxon>
        <taxon>Metazoa</taxon>
        <taxon>Ecdysozoa</taxon>
        <taxon>Arthropoda</taxon>
        <taxon>Chelicerata</taxon>
        <taxon>Arachnida</taxon>
        <taxon>Araneae</taxon>
        <taxon>Araneomorphae</taxon>
        <taxon>Entelegynae</taxon>
        <taxon>Araneoidea</taxon>
        <taxon>Nephilidae</taxon>
        <taxon>Nephila</taxon>
    </lineage>
</organism>
<protein>
    <submittedName>
        <fullName evidence="1">Uncharacterized protein</fullName>
    </submittedName>
</protein>
<sequence>MTVNERDEIFAEKPEEILKVFMNWPMHYHFEEMADRIFIHLSGPIFKCFLHQIICLKIKRDRNDFDYVELLKTAWNQSSEPLKKFVQSEEEFYKFLVDALEHDYSKPFKKPCIPCRGMRYQMIRSKKRKFRTN</sequence>
<dbReference type="EMBL" id="BMAW01078281">
    <property type="protein sequence ID" value="GFU10341.1"/>
    <property type="molecule type" value="Genomic_DNA"/>
</dbReference>
<dbReference type="AlphaFoldDB" id="A0A8X6UEA8"/>
<evidence type="ECO:0000313" key="2">
    <source>
        <dbReference type="Proteomes" id="UP000887013"/>
    </source>
</evidence>
<accession>A0A8X6UEA8</accession>
<comment type="caution">
    <text evidence="1">The sequence shown here is derived from an EMBL/GenBank/DDBJ whole genome shotgun (WGS) entry which is preliminary data.</text>
</comment>
<proteinExistence type="predicted"/>
<evidence type="ECO:0000313" key="1">
    <source>
        <dbReference type="EMBL" id="GFU10341.1"/>
    </source>
</evidence>